<feature type="transmembrane region" description="Helical" evidence="7">
    <location>
        <begin position="75"/>
        <end position="96"/>
    </location>
</feature>
<evidence type="ECO:0000256" key="7">
    <source>
        <dbReference type="SAM" id="Phobius"/>
    </source>
</evidence>
<dbReference type="InterPro" id="IPR050171">
    <property type="entry name" value="MFS_Transporters"/>
</dbReference>
<dbReference type="KEGG" id="fpk:IA06_05180"/>
<dbReference type="PANTHER" id="PTHR23517:SF14">
    <property type="entry name" value="PUTATIVE-RELATED"/>
    <property type="match status" value="1"/>
</dbReference>
<evidence type="ECO:0000313" key="9">
    <source>
        <dbReference type="Proteomes" id="UP000596329"/>
    </source>
</evidence>
<feature type="transmembrane region" description="Helical" evidence="7">
    <location>
        <begin position="102"/>
        <end position="119"/>
    </location>
</feature>
<gene>
    <name evidence="8" type="ORF">H0H26_12335</name>
</gene>
<dbReference type="PANTHER" id="PTHR23517">
    <property type="entry name" value="RESISTANCE PROTEIN MDTM, PUTATIVE-RELATED-RELATED"/>
    <property type="match status" value="1"/>
</dbReference>
<evidence type="ECO:0000256" key="4">
    <source>
        <dbReference type="ARBA" id="ARBA00022692"/>
    </source>
</evidence>
<dbReference type="GO" id="GO:0005886">
    <property type="term" value="C:plasma membrane"/>
    <property type="evidence" value="ECO:0007669"/>
    <property type="project" value="UniProtKB-SubCell"/>
</dbReference>
<feature type="transmembrane region" description="Helical" evidence="7">
    <location>
        <begin position="311"/>
        <end position="333"/>
    </location>
</feature>
<protein>
    <submittedName>
        <fullName evidence="8">MFS transporter</fullName>
    </submittedName>
</protein>
<feature type="transmembrane region" description="Helical" evidence="7">
    <location>
        <begin position="345"/>
        <end position="363"/>
    </location>
</feature>
<keyword evidence="4 7" id="KW-0812">Transmembrane</keyword>
<feature type="transmembrane region" description="Helical" evidence="7">
    <location>
        <begin position="219"/>
        <end position="241"/>
    </location>
</feature>
<keyword evidence="5 7" id="KW-1133">Transmembrane helix</keyword>
<dbReference type="AlphaFoldDB" id="A0A8G2G1Q6"/>
<dbReference type="EMBL" id="CP059075">
    <property type="protein sequence ID" value="QRE03655.1"/>
    <property type="molecule type" value="Genomic_DNA"/>
</dbReference>
<dbReference type="InterPro" id="IPR011701">
    <property type="entry name" value="MFS"/>
</dbReference>
<feature type="transmembrane region" description="Helical" evidence="7">
    <location>
        <begin position="140"/>
        <end position="163"/>
    </location>
</feature>
<evidence type="ECO:0000256" key="6">
    <source>
        <dbReference type="ARBA" id="ARBA00023136"/>
    </source>
</evidence>
<evidence type="ECO:0000256" key="2">
    <source>
        <dbReference type="ARBA" id="ARBA00022448"/>
    </source>
</evidence>
<dbReference type="OMA" id="FSLNYWA"/>
<keyword evidence="2" id="KW-0813">Transport</keyword>
<feature type="transmembrane region" description="Helical" evidence="7">
    <location>
        <begin position="375"/>
        <end position="395"/>
    </location>
</feature>
<evidence type="ECO:0000256" key="1">
    <source>
        <dbReference type="ARBA" id="ARBA00004651"/>
    </source>
</evidence>
<accession>A0A8G2G1Q6</accession>
<evidence type="ECO:0000256" key="3">
    <source>
        <dbReference type="ARBA" id="ARBA00022475"/>
    </source>
</evidence>
<proteinExistence type="predicted"/>
<dbReference type="KEGG" id="fpw:IA04_05140"/>
<feature type="transmembrane region" description="Helical" evidence="7">
    <location>
        <begin position="16"/>
        <end position="36"/>
    </location>
</feature>
<dbReference type="KEGG" id="fpv:IA03_05230"/>
<keyword evidence="3" id="KW-1003">Cell membrane</keyword>
<organism evidence="8 9">
    <name type="scientific">Flavobacterium psychrophilum</name>
    <dbReference type="NCBI Taxonomy" id="96345"/>
    <lineage>
        <taxon>Bacteria</taxon>
        <taxon>Pseudomonadati</taxon>
        <taxon>Bacteroidota</taxon>
        <taxon>Flavobacteriia</taxon>
        <taxon>Flavobacteriales</taxon>
        <taxon>Flavobacteriaceae</taxon>
        <taxon>Flavobacterium</taxon>
    </lineage>
</organism>
<dbReference type="GeneID" id="66553008"/>
<feature type="transmembrane region" description="Helical" evidence="7">
    <location>
        <begin position="285"/>
        <end position="305"/>
    </location>
</feature>
<sequence length="418" mass="47667">MFKNYISNFKGFPREIWVLTILTFINRAGTMVIPFLSKYMKDDLNFTYSQIGWIMVFFGIGSIIGTWLSGKVMSYVGFYKTMIISLFASGILFFVLEQIKTFEMLCIGILLLTSVADMFRPAMLLSLNSFTRKENRTRALSLVRSAVNLGFLFGPALGGFLIMKMGYKCLFYVDGATCMLAVLIFVLYIREKKLPFKLNENIVAVSGGNKFAILRDKPFVLHLIISMISGILFFQVFTTLPLYHKEQFHLPEFYSGLLLGLNGIIMLFFELPIVTFVESRNINKLRIISLGLFCMITAYMLLFFVKIDLVLVIMMVFITFGAMLTFPFANSFASSRAHIGLEAKYMSVFTMSYSFAHIFSAKMGMEIIQKFGYDINWLSIATLGTIALLLNLLLYNITKKEKVIANDKIMNSLFFENK</sequence>
<reference evidence="8 9" key="1">
    <citation type="submission" date="2020-07" db="EMBL/GenBank/DDBJ databases">
        <title>Genomic characterization of Flavobacterium psychrophilum strains.</title>
        <authorList>
            <person name="Castillo D."/>
            <person name="Jorgensen J."/>
            <person name="Middelboe M."/>
        </authorList>
    </citation>
    <scope>NUCLEOTIDE SEQUENCE [LARGE SCALE GENOMIC DNA]</scope>
    <source>
        <strain evidence="8 9">FPS-R7</strain>
    </source>
</reference>
<dbReference type="KEGG" id="fpq:IB65_05125"/>
<dbReference type="InterPro" id="IPR020846">
    <property type="entry name" value="MFS_dom"/>
</dbReference>
<dbReference type="GO" id="GO:0022857">
    <property type="term" value="F:transmembrane transporter activity"/>
    <property type="evidence" value="ECO:0007669"/>
    <property type="project" value="InterPro"/>
</dbReference>
<evidence type="ECO:0000313" key="8">
    <source>
        <dbReference type="EMBL" id="QRE03655.1"/>
    </source>
</evidence>
<dbReference type="SUPFAM" id="SSF103473">
    <property type="entry name" value="MFS general substrate transporter"/>
    <property type="match status" value="1"/>
</dbReference>
<name>A0A8G2G1Q6_FLAPS</name>
<evidence type="ECO:0000256" key="5">
    <source>
        <dbReference type="ARBA" id="ARBA00022989"/>
    </source>
</evidence>
<dbReference type="Proteomes" id="UP000596329">
    <property type="component" value="Chromosome"/>
</dbReference>
<feature type="transmembrane region" description="Helical" evidence="7">
    <location>
        <begin position="48"/>
        <end position="68"/>
    </location>
</feature>
<dbReference type="InterPro" id="IPR036259">
    <property type="entry name" value="MFS_trans_sf"/>
</dbReference>
<dbReference type="RefSeq" id="WP_011963242.1">
    <property type="nucleotide sequence ID" value="NZ_BJSX01000080.1"/>
</dbReference>
<comment type="subcellular location">
    <subcellularLocation>
        <location evidence="1">Cell membrane</location>
        <topology evidence="1">Multi-pass membrane protein</topology>
    </subcellularLocation>
</comment>
<feature type="transmembrane region" description="Helical" evidence="7">
    <location>
        <begin position="253"/>
        <end position="273"/>
    </location>
</feature>
<dbReference type="PROSITE" id="PS50850">
    <property type="entry name" value="MFS"/>
    <property type="match status" value="1"/>
</dbReference>
<dbReference type="Gene3D" id="1.20.1250.20">
    <property type="entry name" value="MFS general substrate transporter like domains"/>
    <property type="match status" value="1"/>
</dbReference>
<dbReference type="Pfam" id="PF07690">
    <property type="entry name" value="MFS_1"/>
    <property type="match status" value="1"/>
</dbReference>
<keyword evidence="6 7" id="KW-0472">Membrane</keyword>
<feature type="transmembrane region" description="Helical" evidence="7">
    <location>
        <begin position="169"/>
        <end position="189"/>
    </location>
</feature>